<dbReference type="InterPro" id="IPR044821">
    <property type="entry name" value="At1g28695/At4g15970-like"/>
</dbReference>
<sequence>MYWWEMLGVHMKNRMTTITTEAPLMSPSLGRVLKILAIVAAFGFLFAFVHYRSAYLMVPGFLSSSSPTLQDPTVTQIAYSDSAESEAKKMERVLKAAAMKDKTVILTPLNAAWAGEGSMIDLLMESFAMGNGTQKLLKHLVMVALDKKAYARCLSLHPHCISLKTEGVDYEGEQRFMTPGYLKVVWRKIDFLHSVLQLGYSFIFTDADIVWFRDPFPYFHPDGDFQIACDQFNGNSTDLHNWVNTGFKSVKSNKRTIEFYKFWYLQRERHPGRHDQDVFNLIKHDTYVEKIGIQFKFLNTAHFGGFCQPSRDFNKVCTMHANCCAGLQKKLRDLRLILDDWKNYMAQPSSVKKSHPPSWSAPKNCRM</sequence>
<proteinExistence type="inferred from homology"/>
<dbReference type="GO" id="GO:0000139">
    <property type="term" value="C:Golgi membrane"/>
    <property type="evidence" value="ECO:0007669"/>
    <property type="project" value="UniProtKB-SubCell"/>
</dbReference>
<organism evidence="5 6">
    <name type="scientific">Acorus calamus</name>
    <name type="common">Sweet flag</name>
    <dbReference type="NCBI Taxonomy" id="4465"/>
    <lineage>
        <taxon>Eukaryota</taxon>
        <taxon>Viridiplantae</taxon>
        <taxon>Streptophyta</taxon>
        <taxon>Embryophyta</taxon>
        <taxon>Tracheophyta</taxon>
        <taxon>Spermatophyta</taxon>
        <taxon>Magnoliopsida</taxon>
        <taxon>Liliopsida</taxon>
        <taxon>Acoraceae</taxon>
        <taxon>Acorus</taxon>
    </lineage>
</organism>
<dbReference type="PANTHER" id="PTHR46038">
    <property type="entry name" value="EXPRESSED PROTEIN-RELATED"/>
    <property type="match status" value="1"/>
</dbReference>
<evidence type="ECO:0000259" key="4">
    <source>
        <dbReference type="Pfam" id="PF03407"/>
    </source>
</evidence>
<evidence type="ECO:0000256" key="3">
    <source>
        <dbReference type="SAM" id="MobiDB-lite"/>
    </source>
</evidence>
<comment type="caution">
    <text evidence="5">The sequence shown here is derived from an EMBL/GenBank/DDBJ whole genome shotgun (WGS) entry which is preliminary data.</text>
</comment>
<evidence type="ECO:0000313" key="5">
    <source>
        <dbReference type="EMBL" id="KAK1295616.1"/>
    </source>
</evidence>
<keyword evidence="2" id="KW-0812">Transmembrane</keyword>
<dbReference type="Pfam" id="PF03407">
    <property type="entry name" value="Nucleotid_trans"/>
    <property type="match status" value="1"/>
</dbReference>
<comment type="subcellular location">
    <subcellularLocation>
        <location evidence="2">Golgi apparatus membrane</location>
        <topology evidence="2">Single-pass type II membrane protein</topology>
    </subcellularLocation>
</comment>
<gene>
    <name evidence="5" type="ORF">QJS10_CPB15g00150</name>
</gene>
<dbReference type="EC" id="2.4.2.-" evidence="2"/>
<dbReference type="SUPFAM" id="SSF53448">
    <property type="entry name" value="Nucleotide-diphospho-sugar transferases"/>
    <property type="match status" value="1"/>
</dbReference>
<dbReference type="AlphaFoldDB" id="A0AAV9D3V4"/>
<keyword evidence="2" id="KW-0472">Membrane</keyword>
<keyword evidence="2" id="KW-0328">Glycosyltransferase</keyword>
<dbReference type="PANTHER" id="PTHR46038:SF38">
    <property type="entry name" value="GLYCOSYLTRANSFERASE-RELATED"/>
    <property type="match status" value="1"/>
</dbReference>
<keyword evidence="2" id="KW-0333">Golgi apparatus</keyword>
<dbReference type="GO" id="GO:0016757">
    <property type="term" value="F:glycosyltransferase activity"/>
    <property type="evidence" value="ECO:0007669"/>
    <property type="project" value="UniProtKB-KW"/>
</dbReference>
<dbReference type="InterPro" id="IPR005069">
    <property type="entry name" value="Nucl-diP-sugar_transferase"/>
</dbReference>
<evidence type="ECO:0000256" key="2">
    <source>
        <dbReference type="RuleBase" id="RU363055"/>
    </source>
</evidence>
<feature type="region of interest" description="Disordered" evidence="3">
    <location>
        <begin position="348"/>
        <end position="367"/>
    </location>
</feature>
<protein>
    <recommendedName>
        <fullName evidence="2">Glycosyltransferase</fullName>
        <ecNumber evidence="2">2.4.2.-</ecNumber>
    </recommendedName>
</protein>
<feature type="transmembrane region" description="Helical" evidence="2">
    <location>
        <begin position="32"/>
        <end position="51"/>
    </location>
</feature>
<dbReference type="Proteomes" id="UP001180020">
    <property type="component" value="Unassembled WGS sequence"/>
</dbReference>
<name>A0AAV9D3V4_ACOCL</name>
<keyword evidence="2" id="KW-1133">Transmembrane helix</keyword>
<comment type="similarity">
    <text evidence="1 2">Belongs to the glycosyltransferase 77 family.</text>
</comment>
<keyword evidence="2" id="KW-0961">Cell wall biogenesis/degradation</keyword>
<dbReference type="EMBL" id="JAUJYO010000015">
    <property type="protein sequence ID" value="KAK1295616.1"/>
    <property type="molecule type" value="Genomic_DNA"/>
</dbReference>
<dbReference type="GO" id="GO:0071555">
    <property type="term" value="P:cell wall organization"/>
    <property type="evidence" value="ECO:0007669"/>
    <property type="project" value="UniProtKB-KW"/>
</dbReference>
<accession>A0AAV9D3V4</accession>
<reference evidence="5" key="2">
    <citation type="submission" date="2023-06" db="EMBL/GenBank/DDBJ databases">
        <authorList>
            <person name="Ma L."/>
            <person name="Liu K.-W."/>
            <person name="Li Z."/>
            <person name="Hsiao Y.-Y."/>
            <person name="Qi Y."/>
            <person name="Fu T."/>
            <person name="Tang G."/>
            <person name="Zhang D."/>
            <person name="Sun W.-H."/>
            <person name="Liu D.-K."/>
            <person name="Li Y."/>
            <person name="Chen G.-Z."/>
            <person name="Liu X.-D."/>
            <person name="Liao X.-Y."/>
            <person name="Jiang Y.-T."/>
            <person name="Yu X."/>
            <person name="Hao Y."/>
            <person name="Huang J."/>
            <person name="Zhao X.-W."/>
            <person name="Ke S."/>
            <person name="Chen Y.-Y."/>
            <person name="Wu W.-L."/>
            <person name="Hsu J.-L."/>
            <person name="Lin Y.-F."/>
            <person name="Huang M.-D."/>
            <person name="Li C.-Y."/>
            <person name="Huang L."/>
            <person name="Wang Z.-W."/>
            <person name="Zhao X."/>
            <person name="Zhong W.-Y."/>
            <person name="Peng D.-H."/>
            <person name="Ahmad S."/>
            <person name="Lan S."/>
            <person name="Zhang J.-S."/>
            <person name="Tsai W.-C."/>
            <person name="Van De Peer Y."/>
            <person name="Liu Z.-J."/>
        </authorList>
    </citation>
    <scope>NUCLEOTIDE SEQUENCE</scope>
    <source>
        <strain evidence="5">CP</strain>
        <tissue evidence="5">Leaves</tissue>
    </source>
</reference>
<keyword evidence="6" id="KW-1185">Reference proteome</keyword>
<evidence type="ECO:0000256" key="1">
    <source>
        <dbReference type="ARBA" id="ARBA00007033"/>
    </source>
</evidence>
<feature type="domain" description="Nucleotide-diphospho-sugar transferase" evidence="4">
    <location>
        <begin position="136"/>
        <end position="334"/>
    </location>
</feature>
<keyword evidence="2" id="KW-0735">Signal-anchor</keyword>
<evidence type="ECO:0000313" key="6">
    <source>
        <dbReference type="Proteomes" id="UP001180020"/>
    </source>
</evidence>
<reference evidence="5" key="1">
    <citation type="journal article" date="2023" name="Nat. Commun.">
        <title>Diploid and tetraploid genomes of Acorus and the evolution of monocots.</title>
        <authorList>
            <person name="Ma L."/>
            <person name="Liu K.W."/>
            <person name="Li Z."/>
            <person name="Hsiao Y.Y."/>
            <person name="Qi Y."/>
            <person name="Fu T."/>
            <person name="Tang G.D."/>
            <person name="Zhang D."/>
            <person name="Sun W.H."/>
            <person name="Liu D.K."/>
            <person name="Li Y."/>
            <person name="Chen G.Z."/>
            <person name="Liu X.D."/>
            <person name="Liao X.Y."/>
            <person name="Jiang Y.T."/>
            <person name="Yu X."/>
            <person name="Hao Y."/>
            <person name="Huang J."/>
            <person name="Zhao X.W."/>
            <person name="Ke S."/>
            <person name="Chen Y.Y."/>
            <person name="Wu W.L."/>
            <person name="Hsu J.L."/>
            <person name="Lin Y.F."/>
            <person name="Huang M.D."/>
            <person name="Li C.Y."/>
            <person name="Huang L."/>
            <person name="Wang Z.W."/>
            <person name="Zhao X."/>
            <person name="Zhong W.Y."/>
            <person name="Peng D.H."/>
            <person name="Ahmad S."/>
            <person name="Lan S."/>
            <person name="Zhang J.S."/>
            <person name="Tsai W.C."/>
            <person name="Van de Peer Y."/>
            <person name="Liu Z.J."/>
        </authorList>
    </citation>
    <scope>NUCLEOTIDE SEQUENCE</scope>
    <source>
        <strain evidence="5">CP</strain>
    </source>
</reference>
<keyword evidence="2" id="KW-0808">Transferase</keyword>
<dbReference type="InterPro" id="IPR029044">
    <property type="entry name" value="Nucleotide-diphossugar_trans"/>
</dbReference>